<dbReference type="Gene3D" id="3.30.300.20">
    <property type="match status" value="1"/>
</dbReference>
<dbReference type="Gene3D" id="3.40.50.300">
    <property type="entry name" value="P-loop containing nucleotide triphosphate hydrolases"/>
    <property type="match status" value="1"/>
</dbReference>
<organism evidence="1 2">
    <name type="scientific">Klebsiella pneumoniae</name>
    <dbReference type="NCBI Taxonomy" id="573"/>
    <lineage>
        <taxon>Bacteria</taxon>
        <taxon>Pseudomonadati</taxon>
        <taxon>Pseudomonadota</taxon>
        <taxon>Gammaproteobacteria</taxon>
        <taxon>Enterobacterales</taxon>
        <taxon>Enterobacteriaceae</taxon>
        <taxon>Klebsiella/Raoultella group</taxon>
        <taxon>Klebsiella</taxon>
        <taxon>Klebsiella pneumoniae complex</taxon>
    </lineage>
</organism>
<dbReference type="GO" id="GO:0019843">
    <property type="term" value="F:rRNA binding"/>
    <property type="evidence" value="ECO:0007669"/>
    <property type="project" value="TreeGrafter"/>
</dbReference>
<dbReference type="InterPro" id="IPR015946">
    <property type="entry name" value="KH_dom-like_a/b"/>
</dbReference>
<dbReference type="GO" id="GO:0005829">
    <property type="term" value="C:cytosol"/>
    <property type="evidence" value="ECO:0007669"/>
    <property type="project" value="TreeGrafter"/>
</dbReference>
<reference evidence="1 2" key="1">
    <citation type="submission" date="2018-06" db="EMBL/GenBank/DDBJ databases">
        <authorList>
            <consortium name="Pathogen Informatics"/>
            <person name="Doyle S."/>
        </authorList>
    </citation>
    <scope>NUCLEOTIDE SEQUENCE [LARGE SCALE GENOMIC DNA]</scope>
    <source>
        <strain evidence="1 2">NCTC5053</strain>
    </source>
</reference>
<dbReference type="GO" id="GO:0005525">
    <property type="term" value="F:GTP binding"/>
    <property type="evidence" value="ECO:0007669"/>
    <property type="project" value="InterPro"/>
</dbReference>
<dbReference type="InterPro" id="IPR005662">
    <property type="entry name" value="GTPase_Era-like"/>
</dbReference>
<dbReference type="AlphaFoldDB" id="A0A378BXH2"/>
<evidence type="ECO:0000313" key="2">
    <source>
        <dbReference type="Proteomes" id="UP000254387"/>
    </source>
</evidence>
<dbReference type="Proteomes" id="UP000254387">
    <property type="component" value="Unassembled WGS sequence"/>
</dbReference>
<evidence type="ECO:0000313" key="1">
    <source>
        <dbReference type="EMBL" id="STV55987.1"/>
    </source>
</evidence>
<dbReference type="EMBL" id="UGMN01000004">
    <property type="protein sequence ID" value="STV55987.1"/>
    <property type="molecule type" value="Genomic_DNA"/>
</dbReference>
<protein>
    <submittedName>
        <fullName evidence="1">GTP-binding protein Era</fullName>
    </submittedName>
</protein>
<dbReference type="PANTHER" id="PTHR42698:SF1">
    <property type="entry name" value="GTPASE ERA, MITOCHONDRIAL"/>
    <property type="match status" value="1"/>
</dbReference>
<dbReference type="InterPro" id="IPR027417">
    <property type="entry name" value="P-loop_NTPase"/>
</dbReference>
<gene>
    <name evidence="1" type="primary">era_1</name>
    <name evidence="1" type="ORF">NCTC5053_05832</name>
</gene>
<accession>A0A378BXH2</accession>
<proteinExistence type="predicted"/>
<dbReference type="SUPFAM" id="SSF54814">
    <property type="entry name" value="Prokaryotic type KH domain (KH-domain type II)"/>
    <property type="match status" value="1"/>
</dbReference>
<dbReference type="SUPFAM" id="SSF52540">
    <property type="entry name" value="P-loop containing nucleoside triphosphate hydrolases"/>
    <property type="match status" value="1"/>
</dbReference>
<dbReference type="PANTHER" id="PTHR42698">
    <property type="entry name" value="GTPASE ERA"/>
    <property type="match status" value="1"/>
</dbReference>
<sequence>MEEKRAINRLMNKAASSSIGDVELVIFVVEGTRWTQDDEMVLNKLRDAKAPVILAVNKVDNVQEKADLLPHLQFPRQPDEFPRYRTDLSGNRHQRLIPSRRSCVSICRKRSITSRKIILPIAHNAFMASEIIREKLMRFLGAELPYSVTVEIERSSATSAAVTISTA</sequence>
<dbReference type="GO" id="GO:0000028">
    <property type="term" value="P:ribosomal small subunit assembly"/>
    <property type="evidence" value="ECO:0007669"/>
    <property type="project" value="TreeGrafter"/>
</dbReference>
<dbReference type="GO" id="GO:0043024">
    <property type="term" value="F:ribosomal small subunit binding"/>
    <property type="evidence" value="ECO:0007669"/>
    <property type="project" value="TreeGrafter"/>
</dbReference>
<name>A0A378BXH2_KLEPN</name>
<dbReference type="InterPro" id="IPR009019">
    <property type="entry name" value="KH_sf_prok-type"/>
</dbReference>